<organism evidence="2 3">
    <name type="scientific">Actinacidiphila bryophytorum</name>
    <dbReference type="NCBI Taxonomy" id="1436133"/>
    <lineage>
        <taxon>Bacteria</taxon>
        <taxon>Bacillati</taxon>
        <taxon>Actinomycetota</taxon>
        <taxon>Actinomycetes</taxon>
        <taxon>Kitasatosporales</taxon>
        <taxon>Streptomycetaceae</taxon>
        <taxon>Actinacidiphila</taxon>
    </lineage>
</organism>
<evidence type="ECO:0000313" key="2">
    <source>
        <dbReference type="EMBL" id="CAG7613673.1"/>
    </source>
</evidence>
<dbReference type="PROSITE" id="PS50042">
    <property type="entry name" value="CNMP_BINDING_3"/>
    <property type="match status" value="1"/>
</dbReference>
<dbReference type="InterPro" id="IPR000595">
    <property type="entry name" value="cNMP-bd_dom"/>
</dbReference>
<sequence>MTKLMTMTGRLAALPDEQLDRLMTLGYEVQFPAGRRIFEENGKADRFWIIRAGDIALHMHVPGHPAATIERLGQGSLLGWSWLFPPRHWHMSAQALTDVRAFEFDATAVRQLCQEDPAFGYAFVLACAEVIGHRLEDARTRLLDLYGPYGSGLRP</sequence>
<comment type="caution">
    <text evidence="2">The sequence shown here is derived from an EMBL/GenBank/DDBJ whole genome shotgun (WGS) entry which is preliminary data.</text>
</comment>
<dbReference type="CDD" id="cd00038">
    <property type="entry name" value="CAP_ED"/>
    <property type="match status" value="1"/>
</dbReference>
<feature type="domain" description="Cyclic nucleotide-binding" evidence="1">
    <location>
        <begin position="10"/>
        <end position="112"/>
    </location>
</feature>
<gene>
    <name evidence="2" type="ORF">SBRY_100193</name>
</gene>
<dbReference type="AlphaFoldDB" id="A0A9W4ED23"/>
<dbReference type="SMART" id="SM00100">
    <property type="entry name" value="cNMP"/>
    <property type="match status" value="1"/>
</dbReference>
<dbReference type="Pfam" id="PF00027">
    <property type="entry name" value="cNMP_binding"/>
    <property type="match status" value="1"/>
</dbReference>
<dbReference type="InterPro" id="IPR014710">
    <property type="entry name" value="RmlC-like_jellyroll"/>
</dbReference>
<dbReference type="SUPFAM" id="SSF51206">
    <property type="entry name" value="cAMP-binding domain-like"/>
    <property type="match status" value="1"/>
</dbReference>
<keyword evidence="3" id="KW-1185">Reference proteome</keyword>
<dbReference type="Proteomes" id="UP001153328">
    <property type="component" value="Unassembled WGS sequence"/>
</dbReference>
<protein>
    <submittedName>
        <fullName evidence="2">Cyclic nucleotide-binding domain-containing protein</fullName>
    </submittedName>
</protein>
<reference evidence="2" key="1">
    <citation type="submission" date="2021-06" db="EMBL/GenBank/DDBJ databases">
        <authorList>
            <person name="Arsene-Ploetze F."/>
        </authorList>
    </citation>
    <scope>NUCLEOTIDE SEQUENCE</scope>
    <source>
        <strain evidence="2">SBRY1</strain>
    </source>
</reference>
<proteinExistence type="predicted"/>
<name>A0A9W4ED23_9ACTN</name>
<dbReference type="Gene3D" id="2.60.120.10">
    <property type="entry name" value="Jelly Rolls"/>
    <property type="match status" value="1"/>
</dbReference>
<evidence type="ECO:0000259" key="1">
    <source>
        <dbReference type="PROSITE" id="PS50042"/>
    </source>
</evidence>
<dbReference type="EMBL" id="CAJVAX010000002">
    <property type="protein sequence ID" value="CAG7613673.1"/>
    <property type="molecule type" value="Genomic_DNA"/>
</dbReference>
<dbReference type="RefSeq" id="WP_240165980.1">
    <property type="nucleotide sequence ID" value="NZ_CAJVAX010000002.1"/>
</dbReference>
<accession>A0A9W4ED23</accession>
<dbReference type="InterPro" id="IPR018490">
    <property type="entry name" value="cNMP-bd_dom_sf"/>
</dbReference>
<evidence type="ECO:0000313" key="3">
    <source>
        <dbReference type="Proteomes" id="UP001153328"/>
    </source>
</evidence>